<reference evidence="16 17" key="1">
    <citation type="journal article" date="2014" name="Antonie Van Leeuwenhoek">
        <title>Hyphomonas beringensis sp. nov. and Hyphomonas chukchiensis sp. nov., isolated from surface seawater of the Bering Sea and Chukchi Sea.</title>
        <authorList>
            <person name="Li C."/>
            <person name="Lai Q."/>
            <person name="Li G."/>
            <person name="Dong C."/>
            <person name="Wang J."/>
            <person name="Liao Y."/>
            <person name="Shao Z."/>
        </authorList>
    </citation>
    <scope>NUCLEOTIDE SEQUENCE [LARGE SCALE GENOMIC DNA]</scope>
    <source>
        <strain evidence="16 17">MHS-2</strain>
    </source>
</reference>
<keyword evidence="2 11" id="KW-0813">Transport</keyword>
<feature type="domain" description="TonB-dependent receptor-like beta-barrel" evidence="14">
    <location>
        <begin position="255"/>
        <end position="695"/>
    </location>
</feature>
<keyword evidence="17" id="KW-1185">Reference proteome</keyword>
<evidence type="ECO:0000256" key="10">
    <source>
        <dbReference type="ARBA" id="ARBA00023237"/>
    </source>
</evidence>
<evidence type="ECO:0000256" key="5">
    <source>
        <dbReference type="ARBA" id="ARBA00022692"/>
    </source>
</evidence>
<dbReference type="PANTHER" id="PTHR32552">
    <property type="entry name" value="FERRICHROME IRON RECEPTOR-RELATED"/>
    <property type="match status" value="1"/>
</dbReference>
<evidence type="ECO:0000256" key="8">
    <source>
        <dbReference type="ARBA" id="ARBA00023077"/>
    </source>
</evidence>
<comment type="similarity">
    <text evidence="11 12">Belongs to the TonB-dependent receptor family.</text>
</comment>
<dbReference type="InterPro" id="IPR039426">
    <property type="entry name" value="TonB-dep_rcpt-like"/>
</dbReference>
<evidence type="ECO:0000256" key="1">
    <source>
        <dbReference type="ARBA" id="ARBA00004571"/>
    </source>
</evidence>
<dbReference type="Gene3D" id="2.40.170.20">
    <property type="entry name" value="TonB-dependent receptor, beta-barrel domain"/>
    <property type="match status" value="1"/>
</dbReference>
<evidence type="ECO:0000256" key="7">
    <source>
        <dbReference type="ARBA" id="ARBA00023065"/>
    </source>
</evidence>
<organism evidence="16 17">
    <name type="scientific">Hyphomonas johnsonii MHS-2</name>
    <dbReference type="NCBI Taxonomy" id="1280950"/>
    <lineage>
        <taxon>Bacteria</taxon>
        <taxon>Pseudomonadati</taxon>
        <taxon>Pseudomonadota</taxon>
        <taxon>Alphaproteobacteria</taxon>
        <taxon>Hyphomonadales</taxon>
        <taxon>Hyphomonadaceae</taxon>
        <taxon>Hyphomonas</taxon>
    </lineage>
</organism>
<evidence type="ECO:0000256" key="4">
    <source>
        <dbReference type="ARBA" id="ARBA00022496"/>
    </source>
</evidence>
<name>A0A059FDZ4_9PROT</name>
<dbReference type="RefSeq" id="WP_084142077.1">
    <property type="nucleotide sequence ID" value="NZ_ARYK01000009.1"/>
</dbReference>
<dbReference type="PANTHER" id="PTHR32552:SF81">
    <property type="entry name" value="TONB-DEPENDENT OUTER MEMBRANE RECEPTOR"/>
    <property type="match status" value="1"/>
</dbReference>
<accession>A0A059FDZ4</accession>
<dbReference type="Pfam" id="PF00593">
    <property type="entry name" value="TonB_dep_Rec_b-barrel"/>
    <property type="match status" value="1"/>
</dbReference>
<dbReference type="PATRIC" id="fig|1280950.3.peg.3037"/>
<feature type="signal peptide" evidence="13">
    <location>
        <begin position="1"/>
        <end position="26"/>
    </location>
</feature>
<keyword evidence="4" id="KW-0410">Iron transport</keyword>
<evidence type="ECO:0000313" key="16">
    <source>
        <dbReference type="EMBL" id="KCZ88860.1"/>
    </source>
</evidence>
<evidence type="ECO:0000256" key="3">
    <source>
        <dbReference type="ARBA" id="ARBA00022452"/>
    </source>
</evidence>
<gene>
    <name evidence="16" type="ORF">HJO_15124</name>
</gene>
<proteinExistence type="inferred from homology"/>
<keyword evidence="5 11" id="KW-0812">Transmembrane</keyword>
<dbReference type="PROSITE" id="PS52016">
    <property type="entry name" value="TONB_DEPENDENT_REC_3"/>
    <property type="match status" value="1"/>
</dbReference>
<keyword evidence="6" id="KW-0408">Iron</keyword>
<dbReference type="EMBL" id="ARYK01000009">
    <property type="protein sequence ID" value="KCZ88860.1"/>
    <property type="molecule type" value="Genomic_DNA"/>
</dbReference>
<evidence type="ECO:0000256" key="6">
    <source>
        <dbReference type="ARBA" id="ARBA00023004"/>
    </source>
</evidence>
<dbReference type="GO" id="GO:0006826">
    <property type="term" value="P:iron ion transport"/>
    <property type="evidence" value="ECO:0007669"/>
    <property type="project" value="UniProtKB-KW"/>
</dbReference>
<keyword evidence="13" id="KW-0732">Signal</keyword>
<evidence type="ECO:0000259" key="14">
    <source>
        <dbReference type="Pfam" id="PF00593"/>
    </source>
</evidence>
<dbReference type="SUPFAM" id="SSF56935">
    <property type="entry name" value="Porins"/>
    <property type="match status" value="1"/>
</dbReference>
<keyword evidence="7" id="KW-0406">Ion transport</keyword>
<keyword evidence="16" id="KW-0675">Receptor</keyword>
<dbReference type="InterPro" id="IPR000531">
    <property type="entry name" value="Beta-barrel_TonB"/>
</dbReference>
<keyword evidence="3 11" id="KW-1134">Transmembrane beta strand</keyword>
<dbReference type="OrthoDB" id="7618183at2"/>
<keyword evidence="9 11" id="KW-0472">Membrane</keyword>
<dbReference type="Pfam" id="PF07715">
    <property type="entry name" value="Plug"/>
    <property type="match status" value="1"/>
</dbReference>
<dbReference type="AlphaFoldDB" id="A0A059FDZ4"/>
<keyword evidence="8 12" id="KW-0798">TonB box</keyword>
<evidence type="ECO:0000313" key="17">
    <source>
        <dbReference type="Proteomes" id="UP000025171"/>
    </source>
</evidence>
<dbReference type="InterPro" id="IPR012910">
    <property type="entry name" value="Plug_dom"/>
</dbReference>
<sequence>MNTNKIWLAGVAIGALMAGWSLPTHAQTSSNASDNEAEPQQASLQLEEVVVTARKREERLKDVPISANVQSGAELAANGVANLEQMTNYVPNLTIQPSPGTPSMYIRGIGSGPSNLAFEPSVGLFMDGLYMGRGRQTSTDFLDVGRIEVLRGPQGALFGKNTSSGAVNITTNVPTSEFEGMLRSTGYFDGDEGFDLTGVVSGGLTDKLAGRIALGYSNRDGWIRNTSNGDKQNPKRENVQGRVTLAYQPNDASEIIFRGHLFDYQTDGDYMSSFPFGTERSLTRATTPGLDEFDDGNGANFGLTGNFEFGDGYTLTTISGYSSFEYLKQLDSDWSPDPFFKSQFGESFWQASQEIRVTSPVDNAFTWIAGAYFHRAESDEIITRSFITFGPFDGTSFRIMDQQTTSVSVYGQAAYDFSENWKITGGLRGTFEKKNGFYDRTSAGVVPGTWLETDLVGEIEEEAFDPSVQLQYLTGPSMFYLSYAKGSKAGGFVSASSVVTQDGFVYSDETSSSLEAGAKLDLFDRRAQLNLAVFQTDYKNLQVAAWDPIANAAITRNAADATSRGVEAELMARLNESLTFRGSAAYLDIKYDDFPGANCLYDPNRLPGPCLENIGGTRVPRAPEWSATAALDLDRPISENLNLTGRISASYRSGIFLDDTLAPASYQSGFTKIDARIGIGGVGEDWEVALIGQNLTNELTASHALGTPFNATSESYALDKPRVVGVQLTLRR</sequence>
<evidence type="ECO:0000256" key="2">
    <source>
        <dbReference type="ARBA" id="ARBA00022448"/>
    </source>
</evidence>
<dbReference type="InterPro" id="IPR036942">
    <property type="entry name" value="Beta-barrel_TonB_sf"/>
</dbReference>
<evidence type="ECO:0000256" key="13">
    <source>
        <dbReference type="SAM" id="SignalP"/>
    </source>
</evidence>
<dbReference type="eggNOG" id="COG4771">
    <property type="taxonomic scope" value="Bacteria"/>
</dbReference>
<dbReference type="Proteomes" id="UP000025171">
    <property type="component" value="Unassembled WGS sequence"/>
</dbReference>
<evidence type="ECO:0000256" key="9">
    <source>
        <dbReference type="ARBA" id="ARBA00023136"/>
    </source>
</evidence>
<evidence type="ECO:0000256" key="11">
    <source>
        <dbReference type="PROSITE-ProRule" id="PRU01360"/>
    </source>
</evidence>
<comment type="subcellular location">
    <subcellularLocation>
        <location evidence="1 11">Cell outer membrane</location>
        <topology evidence="1 11">Multi-pass membrane protein</topology>
    </subcellularLocation>
</comment>
<evidence type="ECO:0000256" key="12">
    <source>
        <dbReference type="RuleBase" id="RU003357"/>
    </source>
</evidence>
<protein>
    <submittedName>
        <fullName evidence="16">TonB-dependent receptor</fullName>
    </submittedName>
</protein>
<dbReference type="GO" id="GO:0009279">
    <property type="term" value="C:cell outer membrane"/>
    <property type="evidence" value="ECO:0007669"/>
    <property type="project" value="UniProtKB-SubCell"/>
</dbReference>
<feature type="domain" description="TonB-dependent receptor plug" evidence="15">
    <location>
        <begin position="60"/>
        <end position="166"/>
    </location>
</feature>
<feature type="chain" id="PRO_5001572794" evidence="13">
    <location>
        <begin position="27"/>
        <end position="732"/>
    </location>
</feature>
<dbReference type="STRING" id="1280950.HJO_15124"/>
<evidence type="ECO:0000259" key="15">
    <source>
        <dbReference type="Pfam" id="PF07715"/>
    </source>
</evidence>
<keyword evidence="10 11" id="KW-0998">Cell outer membrane</keyword>
<comment type="caution">
    <text evidence="16">The sequence shown here is derived from an EMBL/GenBank/DDBJ whole genome shotgun (WGS) entry which is preliminary data.</text>
</comment>